<sequence>MYAYINGFVTDKSENCIILENNGIGYRIYTDSNTIIKLAYNKETRFYTYLNIKDDAMELYGFLSNDILSIFKQLISVSGIGPKGALGILSTLQIDELITAIISEDAKAIAKSPGIGQKTAKKVIIELKDKINPYSSFTDTNEESILNPEGQNEIKDIKKEAMEALIALGYSKSESYMAINKIDIDTVTSVEDVLKIALTNLVRI</sequence>
<dbReference type="HAMAP" id="MF_00031">
    <property type="entry name" value="DNA_HJ_migration_RuvA"/>
    <property type="match status" value="1"/>
</dbReference>
<comment type="caution">
    <text evidence="6">Lacks conserved residue(s) required for the propagation of feature annotation.</text>
</comment>
<evidence type="ECO:0000256" key="1">
    <source>
        <dbReference type="ARBA" id="ARBA00022490"/>
    </source>
</evidence>
<dbReference type="EMBL" id="FOJY01000002">
    <property type="protein sequence ID" value="SFA76122.1"/>
    <property type="molecule type" value="Genomic_DNA"/>
</dbReference>
<comment type="similarity">
    <text evidence="6">Belongs to the RuvA family.</text>
</comment>
<keyword evidence="8" id="KW-0378">Hydrolase</keyword>
<dbReference type="InterPro" id="IPR000085">
    <property type="entry name" value="RuvA"/>
</dbReference>
<keyword evidence="4 6" id="KW-0233">DNA recombination</keyword>
<proteinExistence type="inferred from homology"/>
<dbReference type="Gene3D" id="1.10.8.10">
    <property type="entry name" value="DNA helicase RuvA subunit, C-terminal domain"/>
    <property type="match status" value="1"/>
</dbReference>
<dbReference type="Pfam" id="PF07499">
    <property type="entry name" value="RuvA_C"/>
    <property type="match status" value="1"/>
</dbReference>
<evidence type="ECO:0000313" key="9">
    <source>
        <dbReference type="Proteomes" id="UP000198838"/>
    </source>
</evidence>
<dbReference type="SUPFAM" id="SSF46929">
    <property type="entry name" value="DNA helicase RuvA subunit, C-terminal domain"/>
    <property type="match status" value="1"/>
</dbReference>
<accession>A0A1I0VIJ2</accession>
<dbReference type="SUPFAM" id="SSF47781">
    <property type="entry name" value="RuvA domain 2-like"/>
    <property type="match status" value="1"/>
</dbReference>
<feature type="region of interest" description="Domain III" evidence="6">
    <location>
        <begin position="152"/>
        <end position="204"/>
    </location>
</feature>
<comment type="subunit">
    <text evidence="6">Homotetramer. Forms an RuvA(8)-RuvB(12)-Holliday junction (HJ) complex. HJ DNA is sandwiched between 2 RuvA tetramers; dsDNA enters through RuvA and exits via RuvB. An RuvB hexamer assembles on each DNA strand where it exits the tetramer. Each RuvB hexamer is contacted by two RuvA subunits (via domain III) on 2 adjacent RuvB subunits; this complex drives branch migration. In the full resolvosome a probable DNA-RuvA(4)-RuvB(12)-RuvC(2) complex forms which resolves the HJ.</text>
</comment>
<dbReference type="Pfam" id="PF01330">
    <property type="entry name" value="RuvA_N"/>
    <property type="match status" value="1"/>
</dbReference>
<keyword evidence="8" id="KW-0347">Helicase</keyword>
<dbReference type="GO" id="GO:0000400">
    <property type="term" value="F:four-way junction DNA binding"/>
    <property type="evidence" value="ECO:0007669"/>
    <property type="project" value="UniProtKB-UniRule"/>
</dbReference>
<dbReference type="Gene3D" id="2.40.50.140">
    <property type="entry name" value="Nucleic acid-binding proteins"/>
    <property type="match status" value="1"/>
</dbReference>
<dbReference type="Proteomes" id="UP000198838">
    <property type="component" value="Unassembled WGS sequence"/>
</dbReference>
<evidence type="ECO:0000256" key="2">
    <source>
        <dbReference type="ARBA" id="ARBA00022763"/>
    </source>
</evidence>
<evidence type="ECO:0000256" key="4">
    <source>
        <dbReference type="ARBA" id="ARBA00023172"/>
    </source>
</evidence>
<evidence type="ECO:0000313" key="8">
    <source>
        <dbReference type="EMBL" id="SFA76122.1"/>
    </source>
</evidence>
<keyword evidence="8" id="KW-0547">Nucleotide-binding</keyword>
<keyword evidence="2 6" id="KW-0227">DNA damage</keyword>
<dbReference type="STRING" id="1120918.SAMN05216249_10229"/>
<comment type="subcellular location">
    <subcellularLocation>
        <location evidence="6">Cytoplasm</location>
    </subcellularLocation>
</comment>
<keyword evidence="3 6" id="KW-0238">DNA-binding</keyword>
<dbReference type="InterPro" id="IPR036267">
    <property type="entry name" value="RuvA_C_sf"/>
</dbReference>
<evidence type="ECO:0000259" key="7">
    <source>
        <dbReference type="SMART" id="SM00278"/>
    </source>
</evidence>
<keyword evidence="5 6" id="KW-0234">DNA repair</keyword>
<dbReference type="SMART" id="SM00278">
    <property type="entry name" value="HhH1"/>
    <property type="match status" value="2"/>
</dbReference>
<dbReference type="GO" id="GO:0048476">
    <property type="term" value="C:Holliday junction resolvase complex"/>
    <property type="evidence" value="ECO:0007669"/>
    <property type="project" value="UniProtKB-UniRule"/>
</dbReference>
<reference evidence="8 9" key="1">
    <citation type="submission" date="2016-10" db="EMBL/GenBank/DDBJ databases">
        <authorList>
            <person name="de Groot N.N."/>
        </authorList>
    </citation>
    <scope>NUCLEOTIDE SEQUENCE [LARGE SCALE GENOMIC DNA]</scope>
    <source>
        <strain evidence="8 9">DSM 5522</strain>
    </source>
</reference>
<feature type="domain" description="Helix-hairpin-helix DNA-binding motif class 1" evidence="7">
    <location>
        <begin position="107"/>
        <end position="126"/>
    </location>
</feature>
<dbReference type="GO" id="GO:0005737">
    <property type="term" value="C:cytoplasm"/>
    <property type="evidence" value="ECO:0007669"/>
    <property type="project" value="UniProtKB-SubCell"/>
</dbReference>
<dbReference type="SUPFAM" id="SSF50249">
    <property type="entry name" value="Nucleic acid-binding proteins"/>
    <property type="match status" value="1"/>
</dbReference>
<organism evidence="8 9">
    <name type="scientific">Acetitomaculum ruminis DSM 5522</name>
    <dbReference type="NCBI Taxonomy" id="1120918"/>
    <lineage>
        <taxon>Bacteria</taxon>
        <taxon>Bacillati</taxon>
        <taxon>Bacillota</taxon>
        <taxon>Clostridia</taxon>
        <taxon>Lachnospirales</taxon>
        <taxon>Lachnospiraceae</taxon>
        <taxon>Acetitomaculum</taxon>
    </lineage>
</organism>
<dbReference type="GO" id="GO:0006281">
    <property type="term" value="P:DNA repair"/>
    <property type="evidence" value="ECO:0007669"/>
    <property type="project" value="UniProtKB-UniRule"/>
</dbReference>
<dbReference type="NCBIfam" id="TIGR00084">
    <property type="entry name" value="ruvA"/>
    <property type="match status" value="1"/>
</dbReference>
<dbReference type="InterPro" id="IPR010994">
    <property type="entry name" value="RuvA_2-like"/>
</dbReference>
<dbReference type="Gene3D" id="1.10.150.20">
    <property type="entry name" value="5' to 3' exonuclease, C-terminal subdomain"/>
    <property type="match status" value="1"/>
</dbReference>
<dbReference type="GO" id="GO:0006310">
    <property type="term" value="P:DNA recombination"/>
    <property type="evidence" value="ECO:0007669"/>
    <property type="project" value="UniProtKB-UniRule"/>
</dbReference>
<keyword evidence="8" id="KW-0067">ATP-binding</keyword>
<keyword evidence="1 6" id="KW-0963">Cytoplasm</keyword>
<dbReference type="GO" id="GO:0005524">
    <property type="term" value="F:ATP binding"/>
    <property type="evidence" value="ECO:0007669"/>
    <property type="project" value="InterPro"/>
</dbReference>
<dbReference type="AlphaFoldDB" id="A0A1I0VIJ2"/>
<evidence type="ECO:0000256" key="6">
    <source>
        <dbReference type="HAMAP-Rule" id="MF_00031"/>
    </source>
</evidence>
<dbReference type="RefSeq" id="WP_242949047.1">
    <property type="nucleotide sequence ID" value="NZ_FOJY01000002.1"/>
</dbReference>
<dbReference type="GO" id="GO:0009379">
    <property type="term" value="C:Holliday junction helicase complex"/>
    <property type="evidence" value="ECO:0007669"/>
    <property type="project" value="InterPro"/>
</dbReference>
<keyword evidence="9" id="KW-1185">Reference proteome</keyword>
<dbReference type="CDD" id="cd14332">
    <property type="entry name" value="UBA_RuvA_C"/>
    <property type="match status" value="1"/>
</dbReference>
<dbReference type="Pfam" id="PF14520">
    <property type="entry name" value="HHH_5"/>
    <property type="match status" value="1"/>
</dbReference>
<evidence type="ECO:0000256" key="3">
    <source>
        <dbReference type="ARBA" id="ARBA00023125"/>
    </source>
</evidence>
<dbReference type="GO" id="GO:0009378">
    <property type="term" value="F:four-way junction helicase activity"/>
    <property type="evidence" value="ECO:0007669"/>
    <property type="project" value="InterPro"/>
</dbReference>
<dbReference type="InterPro" id="IPR012340">
    <property type="entry name" value="NA-bd_OB-fold"/>
</dbReference>
<dbReference type="InterPro" id="IPR003583">
    <property type="entry name" value="Hlx-hairpin-Hlx_DNA-bd_motif"/>
</dbReference>
<gene>
    <name evidence="6" type="primary">ruvA</name>
    <name evidence="8" type="ORF">SAMN05216249_10229</name>
</gene>
<protein>
    <recommendedName>
        <fullName evidence="6">Holliday junction branch migration complex subunit RuvA</fullName>
    </recommendedName>
</protein>
<dbReference type="InterPro" id="IPR013849">
    <property type="entry name" value="DNA_helicase_Holl-junc_RuvA_I"/>
</dbReference>
<feature type="domain" description="Helix-hairpin-helix DNA-binding motif class 1" evidence="7">
    <location>
        <begin position="72"/>
        <end position="91"/>
    </location>
</feature>
<dbReference type="InterPro" id="IPR011114">
    <property type="entry name" value="RuvA_C"/>
</dbReference>
<comment type="function">
    <text evidence="6">The RuvA-RuvB-RuvC complex processes Holliday junction (HJ) DNA during genetic recombination and DNA repair, while the RuvA-RuvB complex plays an important role in the rescue of blocked DNA replication forks via replication fork reversal (RFR). RuvA specifically binds to HJ cruciform DNA, conferring on it an open structure. The RuvB hexamer acts as an ATP-dependent pump, pulling dsDNA into and through the RuvAB complex. HJ branch migration allows RuvC to scan DNA until it finds its consensus sequence, where it cleaves and resolves the cruciform DNA.</text>
</comment>
<comment type="domain">
    <text evidence="6">Has three domains with a flexible linker between the domains II and III and assumes an 'L' shape. Domain III is highly mobile and contacts RuvB.</text>
</comment>
<name>A0A1I0VIJ2_9FIRM</name>
<evidence type="ECO:0000256" key="5">
    <source>
        <dbReference type="ARBA" id="ARBA00023204"/>
    </source>
</evidence>